<dbReference type="EMBL" id="CP000852">
    <property type="protein sequence ID" value="ABW02348.1"/>
    <property type="molecule type" value="Genomic_DNA"/>
</dbReference>
<dbReference type="RefSeq" id="WP_012186567.1">
    <property type="nucleotide sequence ID" value="NC_009954.1"/>
</dbReference>
<sequence>MSNNTASNTQESARNAIEINLCNSWEFRHMRITWYARFMLMYVKGDLDIFDKDVVSSEDSIHNTLEQYNNFAKSNELCRELIVNDNEDNEYINLQDFKQTRGKKREEIERHGIRINRTASDEFNINLKEYVRGFLRSIARKSDAFRVSYALLKVALCGERLSRIGANKHVILDLRVDVPELYSEVFNDIHRYFRKFNGWRGEGAKGGSKPTPVEYSLLIYAASVIASKIRSSEPAILYYITENGVASYELNNLISDLKRLRIYTYYKMLIDKYNPDEQGSDVLLGFINSLTYAIMVYNRIRDLGPLYETLRMLSSEELVNELEKREISVLEFLRNLSKAAFYA</sequence>
<proteinExistence type="predicted"/>
<dbReference type="GeneID" id="5708612"/>
<dbReference type="KEGG" id="cma:Cmaq_1524"/>
<evidence type="ECO:0000313" key="1">
    <source>
        <dbReference type="EMBL" id="ABW02348.1"/>
    </source>
</evidence>
<evidence type="ECO:0000313" key="2">
    <source>
        <dbReference type="Proteomes" id="UP000001137"/>
    </source>
</evidence>
<gene>
    <name evidence="1" type="ordered locus">Cmaq_1524</name>
</gene>
<protein>
    <submittedName>
        <fullName evidence="1">Uncharacterized protein</fullName>
    </submittedName>
</protein>
<accession>A8M9C9</accession>
<name>A8M9C9_CALMQ</name>
<dbReference type="AlphaFoldDB" id="A8M9C9"/>
<dbReference type="eggNOG" id="arCOG09814">
    <property type="taxonomic scope" value="Archaea"/>
</dbReference>
<dbReference type="HOGENOM" id="CLU_807984_0_0_2"/>
<keyword evidence="2" id="KW-1185">Reference proteome</keyword>
<dbReference type="STRING" id="397948.Cmaq_1524"/>
<dbReference type="Proteomes" id="UP000001137">
    <property type="component" value="Chromosome"/>
</dbReference>
<organism evidence="1 2">
    <name type="scientific">Caldivirga maquilingensis (strain ATCC 700844 / DSM 13496 / JCM 10307 / IC-167)</name>
    <dbReference type="NCBI Taxonomy" id="397948"/>
    <lineage>
        <taxon>Archaea</taxon>
        <taxon>Thermoproteota</taxon>
        <taxon>Thermoprotei</taxon>
        <taxon>Thermoproteales</taxon>
        <taxon>Thermoproteaceae</taxon>
        <taxon>Caldivirga</taxon>
    </lineage>
</organism>
<reference evidence="1 2" key="1">
    <citation type="submission" date="2007-10" db="EMBL/GenBank/DDBJ databases">
        <title>Complete sequence of Caldivirga maquilingensis IC-167.</title>
        <authorList>
            <consortium name="US DOE Joint Genome Institute"/>
            <person name="Copeland A."/>
            <person name="Lucas S."/>
            <person name="Lapidus A."/>
            <person name="Barry K."/>
            <person name="Glavina del Rio T."/>
            <person name="Dalin E."/>
            <person name="Tice H."/>
            <person name="Pitluck S."/>
            <person name="Saunders E."/>
            <person name="Brettin T."/>
            <person name="Bruce D."/>
            <person name="Detter J.C."/>
            <person name="Han C."/>
            <person name="Schmutz J."/>
            <person name="Larimer F."/>
            <person name="Land M."/>
            <person name="Hauser L."/>
            <person name="Kyrpides N."/>
            <person name="Ivanova N."/>
            <person name="Biddle J.F."/>
            <person name="Zhang Z."/>
            <person name="Fitz-Gibbon S.T."/>
            <person name="Lowe T.M."/>
            <person name="Saltikov C."/>
            <person name="House C.H."/>
            <person name="Richardson P."/>
        </authorList>
    </citation>
    <scope>NUCLEOTIDE SEQUENCE [LARGE SCALE GENOMIC DNA]</scope>
    <source>
        <strain evidence="2">ATCC 700844 / DSM 13496 / JCM 10307 / IC-167</strain>
    </source>
</reference>